<feature type="compositionally biased region" description="Low complexity" evidence="4">
    <location>
        <begin position="1273"/>
        <end position="1286"/>
    </location>
</feature>
<gene>
    <name evidence="6" type="ORF">CHRIB12_LOCUS5887</name>
</gene>
<feature type="compositionally biased region" description="Basic and acidic residues" evidence="4">
    <location>
        <begin position="1098"/>
        <end position="1110"/>
    </location>
</feature>
<feature type="compositionally biased region" description="Basic and acidic residues" evidence="4">
    <location>
        <begin position="668"/>
        <end position="758"/>
    </location>
</feature>
<feature type="compositionally biased region" description="Polar residues" evidence="4">
    <location>
        <begin position="324"/>
        <end position="335"/>
    </location>
</feature>
<feature type="compositionally biased region" description="Polar residues" evidence="4">
    <location>
        <begin position="1213"/>
        <end position="1225"/>
    </location>
</feature>
<evidence type="ECO:0000256" key="1">
    <source>
        <dbReference type="ARBA" id="ARBA00005775"/>
    </source>
</evidence>
<dbReference type="PROSITE" id="PS51366">
    <property type="entry name" value="MI"/>
    <property type="match status" value="1"/>
</dbReference>
<dbReference type="OrthoDB" id="514777at2759"/>
<comment type="similarity">
    <text evidence="1">Belongs to the eukaryotic initiation factor 4G family.</text>
</comment>
<proteinExistence type="inferred from homology"/>
<feature type="region of interest" description="Disordered" evidence="4">
    <location>
        <begin position="425"/>
        <end position="639"/>
    </location>
</feature>
<feature type="region of interest" description="Disordered" evidence="4">
    <location>
        <begin position="1"/>
        <end position="107"/>
    </location>
</feature>
<evidence type="ECO:0000256" key="4">
    <source>
        <dbReference type="SAM" id="MobiDB-lite"/>
    </source>
</evidence>
<feature type="region of interest" description="Disordered" evidence="4">
    <location>
        <begin position="1196"/>
        <end position="1286"/>
    </location>
</feature>
<dbReference type="Pfam" id="PF02854">
    <property type="entry name" value="MIF4G"/>
    <property type="match status" value="1"/>
</dbReference>
<feature type="compositionally biased region" description="Polar residues" evidence="4">
    <location>
        <begin position="64"/>
        <end position="107"/>
    </location>
</feature>
<dbReference type="EMBL" id="CAGKOT010000009">
    <property type="protein sequence ID" value="CAB5354473.1"/>
    <property type="molecule type" value="Genomic_DNA"/>
</dbReference>
<dbReference type="VEuPathDB" id="FungiDB:RhiirFUN_013237"/>
<feature type="region of interest" description="Disordered" evidence="4">
    <location>
        <begin position="668"/>
        <end position="775"/>
    </location>
</feature>
<feature type="compositionally biased region" description="Low complexity" evidence="4">
    <location>
        <begin position="919"/>
        <end position="929"/>
    </location>
</feature>
<feature type="compositionally biased region" description="Low complexity" evidence="4">
    <location>
        <begin position="127"/>
        <end position="201"/>
    </location>
</feature>
<dbReference type="FunFam" id="1.20.970.30:FF:000001">
    <property type="entry name" value="Eukaryotic translation initiation factor subunit eIF-4F, putative"/>
    <property type="match status" value="1"/>
</dbReference>
<dbReference type="Pfam" id="PF02847">
    <property type="entry name" value="MA3"/>
    <property type="match status" value="1"/>
</dbReference>
<name>A0A916E4Z9_9GLOM</name>
<feature type="region of interest" description="Disordered" evidence="4">
    <location>
        <begin position="791"/>
        <end position="811"/>
    </location>
</feature>
<evidence type="ECO:0000256" key="2">
    <source>
        <dbReference type="ARBA" id="ARBA00022540"/>
    </source>
</evidence>
<feature type="region of interest" description="Disordered" evidence="4">
    <location>
        <begin position="981"/>
        <end position="1000"/>
    </location>
</feature>
<feature type="compositionally biased region" description="Basic residues" evidence="4">
    <location>
        <begin position="292"/>
        <end position="303"/>
    </location>
</feature>
<feature type="region of interest" description="Disordered" evidence="4">
    <location>
        <begin position="840"/>
        <end position="880"/>
    </location>
</feature>
<keyword evidence="3" id="KW-0648">Protein biosynthesis</keyword>
<dbReference type="Proteomes" id="UP000684084">
    <property type="component" value="Unassembled WGS sequence"/>
</dbReference>
<feature type="compositionally biased region" description="Low complexity" evidence="4">
    <location>
        <begin position="39"/>
        <end position="63"/>
    </location>
</feature>
<feature type="domain" description="MI" evidence="5">
    <location>
        <begin position="1293"/>
        <end position="1415"/>
    </location>
</feature>
<evidence type="ECO:0000313" key="6">
    <source>
        <dbReference type="EMBL" id="CAB5354473.1"/>
    </source>
</evidence>
<feature type="compositionally biased region" description="Basic residues" evidence="4">
    <location>
        <begin position="274"/>
        <end position="283"/>
    </location>
</feature>
<dbReference type="PANTHER" id="PTHR23253">
    <property type="entry name" value="EUKARYOTIC TRANSLATION INITIATION FACTOR 4 GAMMA"/>
    <property type="match status" value="1"/>
</dbReference>
<feature type="compositionally biased region" description="Polar residues" evidence="4">
    <location>
        <begin position="1141"/>
        <end position="1157"/>
    </location>
</feature>
<feature type="compositionally biased region" description="Low complexity" evidence="4">
    <location>
        <begin position="763"/>
        <end position="775"/>
    </location>
</feature>
<feature type="compositionally biased region" description="Polar residues" evidence="4">
    <location>
        <begin position="950"/>
        <end position="960"/>
    </location>
</feature>
<dbReference type="GO" id="GO:0003743">
    <property type="term" value="F:translation initiation factor activity"/>
    <property type="evidence" value="ECO:0007669"/>
    <property type="project" value="UniProtKB-KW"/>
</dbReference>
<dbReference type="VEuPathDB" id="FungiDB:RhiirFUN_002175"/>
<dbReference type="GO" id="GO:0003723">
    <property type="term" value="F:RNA binding"/>
    <property type="evidence" value="ECO:0007669"/>
    <property type="project" value="InterPro"/>
</dbReference>
<keyword evidence="2" id="KW-0396">Initiation factor</keyword>
<evidence type="ECO:0000256" key="3">
    <source>
        <dbReference type="ARBA" id="ARBA00022917"/>
    </source>
</evidence>
<feature type="compositionally biased region" description="Basic and acidic residues" evidence="4">
    <location>
        <begin position="430"/>
        <end position="460"/>
    </location>
</feature>
<feature type="region of interest" description="Disordered" evidence="4">
    <location>
        <begin position="900"/>
        <end position="966"/>
    </location>
</feature>
<feature type="compositionally biased region" description="Polar residues" evidence="4">
    <location>
        <begin position="260"/>
        <end position="269"/>
    </location>
</feature>
<feature type="compositionally biased region" description="Low complexity" evidence="4">
    <location>
        <begin position="1"/>
        <end position="32"/>
    </location>
</feature>
<feature type="region of interest" description="Disordered" evidence="4">
    <location>
        <begin position="124"/>
        <end position="341"/>
    </location>
</feature>
<protein>
    <recommendedName>
        <fullName evidence="5">MI domain-containing protein</fullName>
    </recommendedName>
</protein>
<evidence type="ECO:0000313" key="7">
    <source>
        <dbReference type="Proteomes" id="UP000684084"/>
    </source>
</evidence>
<dbReference type="Pfam" id="PF12152">
    <property type="entry name" value="eIF_4G1"/>
    <property type="match status" value="1"/>
</dbReference>
<feature type="region of interest" description="Disordered" evidence="4">
    <location>
        <begin position="1098"/>
        <end position="1167"/>
    </location>
</feature>
<dbReference type="InterPro" id="IPR003890">
    <property type="entry name" value="MIF4G-like_typ-3"/>
</dbReference>
<feature type="compositionally biased region" description="Polar residues" evidence="4">
    <location>
        <begin position="225"/>
        <end position="252"/>
    </location>
</feature>
<reference evidence="6" key="1">
    <citation type="submission" date="2020-05" db="EMBL/GenBank/DDBJ databases">
        <authorList>
            <person name="Rincon C."/>
            <person name="Sanders R I."/>
            <person name="Robbins C."/>
            <person name="Chaturvedi A."/>
        </authorList>
    </citation>
    <scope>NUCLEOTIDE SEQUENCE</scope>
    <source>
        <strain evidence="6">CHB12</strain>
    </source>
</reference>
<accession>A0A916E4Z9</accession>
<feature type="compositionally biased region" description="Basic and acidic residues" evidence="4">
    <location>
        <begin position="469"/>
        <end position="639"/>
    </location>
</feature>
<dbReference type="InterPro" id="IPR022745">
    <property type="entry name" value="eIF4G1_eIF4E-bd"/>
</dbReference>
<organism evidence="6 7">
    <name type="scientific">Rhizophagus irregularis</name>
    <dbReference type="NCBI Taxonomy" id="588596"/>
    <lineage>
        <taxon>Eukaryota</taxon>
        <taxon>Fungi</taxon>
        <taxon>Fungi incertae sedis</taxon>
        <taxon>Mucoromycota</taxon>
        <taxon>Glomeromycotina</taxon>
        <taxon>Glomeromycetes</taxon>
        <taxon>Glomerales</taxon>
        <taxon>Glomeraceae</taxon>
        <taxon>Rhizophagus</taxon>
    </lineage>
</organism>
<comment type="caution">
    <text evidence="6">The sequence shown here is derived from an EMBL/GenBank/DDBJ whole genome shotgun (WGS) entry which is preliminary data.</text>
</comment>
<evidence type="ECO:0000259" key="5">
    <source>
        <dbReference type="PROSITE" id="PS51366"/>
    </source>
</evidence>
<sequence length="1473" mass="167124">MNRTNNKNYAQAAAQQKNNKQASHTNNPSHQNQQHHHQQVSQQNQASGPPTSSNYSSSANGKSINNSQTKPQTPHNSTMGNGNTGRSASIKQQKNSVTLPTNGHSWETAPTSLVFGSIKNTSNAQISSLPSSTSQTLTSGGGLPTTLPTKGVPTFGSLPTNTTTTPTTQATQATQATPTTVGTSGPGVNNINNNNNNNNSNGTSKSISARANEIPRTHSAPPLFQDSNNRNQSAAVPPHQQSSASVNNNNPPLNHRKDSVSSTVSSNDGQPQFHPHHSPHHPPNHTNQHGHPAFRHPQHHNTHKPIQQMYRPRDKQHPSPHLNPAQQPVPTQQSAMPIGPPPHMFQMYPNHRGVYYMDYTTGYPVAPHNMYSIPPFVPQRPPPMSQPIPPVNNVSFQKQPTSKAIQIIDPNRNAPIQINTNNIQRQQQNYKREETPSTVPDKKTKESDKEVRPSSDDKGVSKAVPIVDPAEKIKEREEREKKEREEQERIAKEKEERERKEREERLELERIAKEKEEQERKEREEREEQERLAKEKEERERKEREEREEQERIAKEKEELERKEREEREKKEREELERLAKEKEERERKERERLELERIAKEKEERERKEREEREEQERLVKEKEERERKEREEREELERIAKEKEEQERKEREERERLELERIAKEKEERERKEKEEREERERLEAVERIEKERKEAEEKALKEQEEKALLKEADIEKKEEEEPKSKATPEEEAEKKKKAETLDKKDDKKEEKKRPGPLDLSRTTSAPAIPSAPLSALGSARMLDDLSSIQYPQGIKSPNPELNSNAEPGKFKYDRTFLMQFMTVCKEKPENLPALEAIGMEESKDDKKRTNTRSNSGPRTSSLHKGSPNQSQFSQMGEFKFTPLKTSEERFAASMRNGMPASGIFGRTALGRTGSGSTLLPPTAAMTPPSPGRTPSGRNRDNRRTGKGSHQMQGSNMGQEHVAPLERTENRWVPQILNSSTPLPKSEESIPFESVQRSPEEEEMESLCKLMNTVGEQLDHVKPNPHEQMKSTQLDHAKAKKYMESYFDRMEEISKLPNLSSRIKFMLMDVMDLRSNAWKPRRDINAPKTIAEIHEDAAKQKEEAEYLRRTTSSGGRGMPKMSEQMSRSGSSRQHRSDKGMTQSPDGWSTVGSSSQRNKEKVGDLTKFGSVNRSKIVSLAPGGILGGLSGGAKGWSKGNENKDPNDKPGLNRANSTTNIYSVLNSESSEGRKSSESNSSDTQKPSPPTERKKLILAPRTKSFTSEEPVKLVSKSTSGSASSSQTTVELDSKKICKSIVNMMEEYFSILDSQEVITCLKEDTPVEYHPKAIETFANKVIEKKQKDVDDVMKLFKEIVSSSTCDNDAFKDGFKATLEFLMEIGADAPMAYSYTGQLLFSTELDFRDIIELLKPLDDYMAIDKIVKGYAKALKNDVDEQKYVQKINEFDLTSLFPKKNKDDINKYIEDLGGSSKK</sequence>
<feature type="compositionally biased region" description="Polar residues" evidence="4">
    <location>
        <begin position="854"/>
        <end position="877"/>
    </location>
</feature>
<dbReference type="InterPro" id="IPR003891">
    <property type="entry name" value="Initiation_fac_eIF4g_MI"/>
</dbReference>